<dbReference type="Gene3D" id="2.30.30.940">
    <property type="match status" value="1"/>
</dbReference>
<evidence type="ECO:0000313" key="9">
    <source>
        <dbReference type="Proteomes" id="UP000248887"/>
    </source>
</evidence>
<keyword evidence="3" id="KW-0067">ATP-binding</keyword>
<dbReference type="NCBIfam" id="TIGR02768">
    <property type="entry name" value="TraA_Ti"/>
    <property type="match status" value="1"/>
</dbReference>
<evidence type="ECO:0000259" key="6">
    <source>
        <dbReference type="Pfam" id="PF03389"/>
    </source>
</evidence>
<dbReference type="Pfam" id="PF13604">
    <property type="entry name" value="AAA_30"/>
    <property type="match status" value="1"/>
</dbReference>
<dbReference type="InterPro" id="IPR027417">
    <property type="entry name" value="P-loop_NTPase"/>
</dbReference>
<dbReference type="CDD" id="cd18809">
    <property type="entry name" value="SF1_C_RecD"/>
    <property type="match status" value="1"/>
</dbReference>
<dbReference type="CDD" id="cd17933">
    <property type="entry name" value="DEXSc_RecD-like"/>
    <property type="match status" value="1"/>
</dbReference>
<sequence length="1102" mass="122286">MAITHFTPQLISRGSGRSAVLSAAYRHCARMEHEAEGRTVDYSAKRGLRHEEFLLPLDAPEWALRLIADRSVAGAAEAFWNAVEAFEKRSDAQLAKEFIIALPVELSPDQNIALVRAFVETQVLARGQVADWVFHDEPGNPHIHLMTTLRPLTPDGFGSKKVPVIGEDGQPLRNDAGKIVYRLWSGEKAEFLEQREGWLDLQNKHLALADLDIRVDGRSYVERGVDLVPTTHIGVAAKAIDRKEGVAGWSPKLERVALHEERRAENRERILRRPEIVLDLVTREMSVFTERDIAKVLHRCVDDAGTFRHLLARIMQNPEVLRLEGERIGFASGVREPARYTTRELIRLEAEMAHRAMWLAARSSHGVGETVLETVFQRHARLSEEQRVAIAHVAGDGRLAAVVGRAGAGKTTMMKAAREVWEAAGYRVVGAALAGKAAEGLSSEAGISSRTLASWELAWSKEREALDNKTVFVLDEAGMVSSRQMALFVETVVKAGAKLVLVGDPDQLQPIEAGAAFRAIAERTGYAELETIYRQREQWMREASLDLARGNVAAALKSYEANGKLQPRTFKSDALKALIEDWNRDYDPGKSTLILAHLRRDVRALNDMARVKLIERGLMEEGHAFRTEDGHRRFAAGDQIVFLKNDAALGVKNGMIAHVVEARPGWFKATVGEGEHRRHVDVDQRFYAHVDHGYATTIHKSQGATVDCVKVLATLSLDRHLSYVALTRHREDVSLYYGALSFKKAGGLTQILSQRKPKETTLDYERAGSYRTALRFAEARGLHLVRVARTLVADQLRWTVRQKDKLANLGARLLAFGLRLGLGASAAPAATNIATEAKPMVEGITAFPKSVDQAVEDRLAADPALSRQWEEVSTRFRFVFAEPEAAFRKVDVDGMIRNADTAKSTLSTIAAKPESFGALKGKTGLLTSRADREDRERAALNVPALARDLERYLRLRAEAERKHETEERAARVKVAVDIPALSSMARQTLEKVREAIDRNDLPSALAFSLEDKMVNVELEGFARAVNERFGERSMLANSAKTPDGPAFEKLAAGMNATQRDELKSAWPTMRTAQQLAAQQRTAEGLKQAEPMRQGQRQGLSLK</sequence>
<dbReference type="InterPro" id="IPR014136">
    <property type="entry name" value="TraA_Ti"/>
</dbReference>
<evidence type="ECO:0000256" key="2">
    <source>
        <dbReference type="ARBA" id="ARBA00022741"/>
    </source>
</evidence>
<dbReference type="InterPro" id="IPR041533">
    <property type="entry name" value="Bep_BID"/>
</dbReference>
<dbReference type="Gene3D" id="3.40.50.300">
    <property type="entry name" value="P-loop containing nucleotide triphosphate hydrolases"/>
    <property type="match status" value="2"/>
</dbReference>
<organism evidence="8 9">
    <name type="scientific">Ancylobacter novellus</name>
    <name type="common">Thiobacillus novellus</name>
    <dbReference type="NCBI Taxonomy" id="921"/>
    <lineage>
        <taxon>Bacteria</taxon>
        <taxon>Pseudomonadati</taxon>
        <taxon>Pseudomonadota</taxon>
        <taxon>Alphaproteobacteria</taxon>
        <taxon>Hyphomicrobiales</taxon>
        <taxon>Xanthobacteraceae</taxon>
        <taxon>Ancylobacter</taxon>
    </lineage>
</organism>
<dbReference type="AlphaFoldDB" id="A0A2W5QQC1"/>
<dbReference type="InterPro" id="IPR005053">
    <property type="entry name" value="MobA_MobL"/>
</dbReference>
<dbReference type="NCBIfam" id="NF010402">
    <property type="entry name" value="PRK13826.1"/>
    <property type="match status" value="1"/>
</dbReference>
<feature type="domain" description="Bartonella effector protein BID" evidence="7">
    <location>
        <begin position="858"/>
        <end position="954"/>
    </location>
</feature>
<evidence type="ECO:0000313" key="8">
    <source>
        <dbReference type="EMBL" id="PZQ79408.1"/>
    </source>
</evidence>
<dbReference type="Gene3D" id="3.30.930.30">
    <property type="match status" value="1"/>
</dbReference>
<dbReference type="PANTHER" id="PTHR43788:SF6">
    <property type="entry name" value="DNA HELICASE B"/>
    <property type="match status" value="1"/>
</dbReference>
<dbReference type="Pfam" id="PF03389">
    <property type="entry name" value="MobA_MobL"/>
    <property type="match status" value="1"/>
</dbReference>
<comment type="similarity">
    <text evidence="1">Belongs to the MobA/MobL family.</text>
</comment>
<comment type="caution">
    <text evidence="8">The sequence shown here is derived from an EMBL/GenBank/DDBJ whole genome shotgun (WGS) entry which is preliminary data.</text>
</comment>
<dbReference type="EMBL" id="QFQD01000089">
    <property type="protein sequence ID" value="PZQ79408.1"/>
    <property type="molecule type" value="Genomic_DNA"/>
</dbReference>
<proteinExistence type="inferred from homology"/>
<dbReference type="GO" id="GO:0005524">
    <property type="term" value="F:ATP binding"/>
    <property type="evidence" value="ECO:0007669"/>
    <property type="project" value="UniProtKB-KW"/>
</dbReference>
<accession>A0A2W5QQC1</accession>
<dbReference type="InterPro" id="IPR050534">
    <property type="entry name" value="Coronavir_polyprotein_1ab"/>
</dbReference>
<evidence type="ECO:0000259" key="7">
    <source>
        <dbReference type="Pfam" id="PF17841"/>
    </source>
</evidence>
<keyword evidence="4" id="KW-0184">Conjugation</keyword>
<evidence type="ECO:0000256" key="3">
    <source>
        <dbReference type="ARBA" id="ARBA00022840"/>
    </source>
</evidence>
<reference evidence="8 9" key="1">
    <citation type="submission" date="2017-08" db="EMBL/GenBank/DDBJ databases">
        <title>Infants hospitalized years apart are colonized by the same room-sourced microbial strains.</title>
        <authorList>
            <person name="Brooks B."/>
            <person name="Olm M.R."/>
            <person name="Firek B.A."/>
            <person name="Baker R."/>
            <person name="Thomas B.C."/>
            <person name="Morowitz M.J."/>
            <person name="Banfield J.F."/>
        </authorList>
    </citation>
    <scope>NUCLEOTIDE SEQUENCE [LARGE SCALE GENOMIC DNA]</scope>
    <source>
        <strain evidence="8">S2_005_001_R2_27</strain>
    </source>
</reference>
<evidence type="ECO:0000256" key="1">
    <source>
        <dbReference type="ARBA" id="ARBA00010873"/>
    </source>
</evidence>
<dbReference type="Pfam" id="PF17841">
    <property type="entry name" value="Bep_C_terminal"/>
    <property type="match status" value="1"/>
</dbReference>
<dbReference type="GO" id="GO:0003678">
    <property type="term" value="F:DNA helicase activity"/>
    <property type="evidence" value="ECO:0007669"/>
    <property type="project" value="UniProtKB-ARBA"/>
</dbReference>
<gene>
    <name evidence="8" type="primary">traA</name>
    <name evidence="8" type="ORF">DI549_20195</name>
</gene>
<evidence type="ECO:0000256" key="4">
    <source>
        <dbReference type="ARBA" id="ARBA00022971"/>
    </source>
</evidence>
<dbReference type="SUPFAM" id="SSF52540">
    <property type="entry name" value="P-loop containing nucleoside triphosphate hydrolases"/>
    <property type="match status" value="2"/>
</dbReference>
<feature type="domain" description="MobA/MobL protein" evidence="6">
    <location>
        <begin position="17"/>
        <end position="243"/>
    </location>
</feature>
<feature type="region of interest" description="Disordered" evidence="5">
    <location>
        <begin position="1071"/>
        <end position="1102"/>
    </location>
</feature>
<feature type="compositionally biased region" description="Low complexity" evidence="5">
    <location>
        <begin position="1071"/>
        <end position="1082"/>
    </location>
</feature>
<keyword evidence="2" id="KW-0547">Nucleotide-binding</keyword>
<dbReference type="Proteomes" id="UP000248887">
    <property type="component" value="Unassembled WGS sequence"/>
</dbReference>
<dbReference type="PANTHER" id="PTHR43788">
    <property type="entry name" value="DNA2/NAM7 HELICASE FAMILY MEMBER"/>
    <property type="match status" value="1"/>
</dbReference>
<name>A0A2W5QQC1_ANCNO</name>
<evidence type="ECO:0000256" key="5">
    <source>
        <dbReference type="SAM" id="MobiDB-lite"/>
    </source>
</evidence>
<protein>
    <submittedName>
        <fullName evidence="8">Ti-type conjugative transfer relaxase TraA</fullName>
    </submittedName>
</protein>